<protein>
    <recommendedName>
        <fullName evidence="2">ubiquitinyl hydrolase 1</fullName>
        <ecNumber evidence="2">3.4.19.12</ecNumber>
    </recommendedName>
</protein>
<proteinExistence type="predicted"/>
<dbReference type="GO" id="GO:0005829">
    <property type="term" value="C:cytosol"/>
    <property type="evidence" value="ECO:0007669"/>
    <property type="project" value="TreeGrafter"/>
</dbReference>
<dbReference type="GO" id="GO:0005634">
    <property type="term" value="C:nucleus"/>
    <property type="evidence" value="ECO:0007669"/>
    <property type="project" value="TreeGrafter"/>
</dbReference>
<feature type="domain" description="USP" evidence="8">
    <location>
        <begin position="53"/>
        <end position="366"/>
    </location>
</feature>
<evidence type="ECO:0000256" key="6">
    <source>
        <dbReference type="ARBA" id="ARBA00022807"/>
    </source>
</evidence>
<dbReference type="PROSITE" id="PS50235">
    <property type="entry name" value="USP_3"/>
    <property type="match status" value="1"/>
</dbReference>
<dbReference type="PANTHER" id="PTHR24006">
    <property type="entry name" value="UBIQUITIN CARBOXYL-TERMINAL HYDROLASE"/>
    <property type="match status" value="1"/>
</dbReference>
<evidence type="ECO:0000256" key="7">
    <source>
        <dbReference type="SAM" id="MobiDB-lite"/>
    </source>
</evidence>
<organism evidence="9 10">
    <name type="scientific">Aspergillus heteromorphus CBS 117.55</name>
    <dbReference type="NCBI Taxonomy" id="1448321"/>
    <lineage>
        <taxon>Eukaryota</taxon>
        <taxon>Fungi</taxon>
        <taxon>Dikarya</taxon>
        <taxon>Ascomycota</taxon>
        <taxon>Pezizomycotina</taxon>
        <taxon>Eurotiomycetes</taxon>
        <taxon>Eurotiomycetidae</taxon>
        <taxon>Eurotiales</taxon>
        <taxon>Aspergillaceae</taxon>
        <taxon>Aspergillus</taxon>
        <taxon>Aspergillus subgen. Circumdati</taxon>
    </lineage>
</organism>
<dbReference type="InterPro" id="IPR050164">
    <property type="entry name" value="Peptidase_C19"/>
</dbReference>
<keyword evidence="10" id="KW-1185">Reference proteome</keyword>
<evidence type="ECO:0000259" key="8">
    <source>
        <dbReference type="PROSITE" id="PS50235"/>
    </source>
</evidence>
<feature type="region of interest" description="Disordered" evidence="7">
    <location>
        <begin position="490"/>
        <end position="540"/>
    </location>
</feature>
<dbReference type="EMBL" id="MSFL01000052">
    <property type="protein sequence ID" value="PWY65336.1"/>
    <property type="molecule type" value="Genomic_DNA"/>
</dbReference>
<dbReference type="InterPro" id="IPR001394">
    <property type="entry name" value="Peptidase_C19_UCH"/>
</dbReference>
<keyword evidence="6" id="KW-0788">Thiol protease</keyword>
<evidence type="ECO:0000256" key="5">
    <source>
        <dbReference type="ARBA" id="ARBA00022801"/>
    </source>
</evidence>
<keyword evidence="4" id="KW-0833">Ubl conjugation pathway</keyword>
<feature type="region of interest" description="Disordered" evidence="7">
    <location>
        <begin position="379"/>
        <end position="423"/>
    </location>
</feature>
<dbReference type="GO" id="GO:0006508">
    <property type="term" value="P:proteolysis"/>
    <property type="evidence" value="ECO:0007669"/>
    <property type="project" value="UniProtKB-KW"/>
</dbReference>
<keyword evidence="5" id="KW-0378">Hydrolase</keyword>
<evidence type="ECO:0000256" key="1">
    <source>
        <dbReference type="ARBA" id="ARBA00000707"/>
    </source>
</evidence>
<evidence type="ECO:0000313" key="10">
    <source>
        <dbReference type="Proteomes" id="UP000247233"/>
    </source>
</evidence>
<dbReference type="InterPro" id="IPR038765">
    <property type="entry name" value="Papain-like_cys_pep_sf"/>
</dbReference>
<dbReference type="SUPFAM" id="SSF54001">
    <property type="entry name" value="Cysteine proteinases"/>
    <property type="match status" value="1"/>
</dbReference>
<dbReference type="InterPro" id="IPR028889">
    <property type="entry name" value="USP"/>
</dbReference>
<evidence type="ECO:0000256" key="4">
    <source>
        <dbReference type="ARBA" id="ARBA00022786"/>
    </source>
</evidence>
<dbReference type="GO" id="GO:0004843">
    <property type="term" value="F:cysteine-type deubiquitinase activity"/>
    <property type="evidence" value="ECO:0007669"/>
    <property type="project" value="UniProtKB-EC"/>
</dbReference>
<evidence type="ECO:0000256" key="3">
    <source>
        <dbReference type="ARBA" id="ARBA00022670"/>
    </source>
</evidence>
<dbReference type="GeneID" id="37060721"/>
<name>A0A317UV83_9EURO</name>
<dbReference type="STRING" id="1448321.A0A317UV83"/>
<dbReference type="CDD" id="cd02257">
    <property type="entry name" value="Peptidase_C19"/>
    <property type="match status" value="1"/>
</dbReference>
<comment type="catalytic activity">
    <reaction evidence="1">
        <text>Thiol-dependent hydrolysis of ester, thioester, amide, peptide and isopeptide bonds formed by the C-terminal Gly of ubiquitin (a 76-residue protein attached to proteins as an intracellular targeting signal).</text>
        <dbReference type="EC" id="3.4.19.12"/>
    </reaction>
</comment>
<accession>A0A317UV83</accession>
<dbReference type="RefSeq" id="XP_025394505.1">
    <property type="nucleotide sequence ID" value="XM_025538484.1"/>
</dbReference>
<dbReference type="OrthoDB" id="289038at2759"/>
<dbReference type="InterPro" id="IPR018200">
    <property type="entry name" value="USP_CS"/>
</dbReference>
<sequence length="540" mass="61241">MSRSLSMVQPDLPHPKNQQQTNPTIISDWESHFSNHYIQPTRGFKNVVGRKIKGTTTKKGNLSYRNTALTVFLHTPLFLNWLEKYYRAHGRCSRQKRCLLCGFHDLSNAYWGVDPQRTSQVEDIFLPQVWDRIRKTCWKDFSMEEQHDVCEFLGKLFEQLHHEADTEGEQEVKDIFEIRTSNDHTCQTCSYVMEKRPNRKLILVADFGPEKQPGSDRITELLKTSQPKFEANCEQCKKQTVHLPRERITYLPEIFFVQVNRFFSNKKDGTNRLIHPVEVGEQLIIPPEILEGPLKSAEKACYELYAIIWHSGQSTVCGHYTCAVKDPKGQWAYVDDDAVNPNPSTKRIFGHRARQQEAYVLAYRRLPLDRKLQLGPQKLAETQDGSGARPTTDAGIVGSGLPELLPQTDPPDDPLPPPQELAPSLEEPVVDLDQAIEFVGTNLNWSVKEKLALSTGSGPLIQIHGRARIQKAKIQLTLVCEQTGETLTGEGEISLRNPNRKSEKKASSTVMNTRSKKGQEAAPTTSGNVAKPRGRRKKKV</sequence>
<feature type="region of interest" description="Disordered" evidence="7">
    <location>
        <begin position="1"/>
        <end position="21"/>
    </location>
</feature>
<dbReference type="PANTHER" id="PTHR24006:SF687">
    <property type="entry name" value="UBIQUITIN CARBOXYL-TERMINAL HYDROLASE 10"/>
    <property type="match status" value="1"/>
</dbReference>
<evidence type="ECO:0000313" key="9">
    <source>
        <dbReference type="EMBL" id="PWY65336.1"/>
    </source>
</evidence>
<keyword evidence="3" id="KW-0645">Protease</keyword>
<dbReference type="Proteomes" id="UP000247233">
    <property type="component" value="Unassembled WGS sequence"/>
</dbReference>
<reference evidence="9 10" key="1">
    <citation type="submission" date="2016-12" db="EMBL/GenBank/DDBJ databases">
        <title>The genomes of Aspergillus section Nigri reveals drivers in fungal speciation.</title>
        <authorList>
            <consortium name="DOE Joint Genome Institute"/>
            <person name="Vesth T.C."/>
            <person name="Nybo J."/>
            <person name="Theobald S."/>
            <person name="Brandl J."/>
            <person name="Frisvad J.C."/>
            <person name="Nielsen K.F."/>
            <person name="Lyhne E.K."/>
            <person name="Kogle M.E."/>
            <person name="Kuo A."/>
            <person name="Riley R."/>
            <person name="Clum A."/>
            <person name="Nolan M."/>
            <person name="Lipzen A."/>
            <person name="Salamov A."/>
            <person name="Henrissat B."/>
            <person name="Wiebenga A."/>
            <person name="De Vries R.P."/>
            <person name="Grigoriev I.V."/>
            <person name="Mortensen U.H."/>
            <person name="Andersen M.R."/>
            <person name="Baker S.E."/>
        </authorList>
    </citation>
    <scope>NUCLEOTIDE SEQUENCE [LARGE SCALE GENOMIC DNA]</scope>
    <source>
        <strain evidence="9 10">CBS 117.55</strain>
    </source>
</reference>
<dbReference type="PROSITE" id="PS00973">
    <property type="entry name" value="USP_2"/>
    <property type="match status" value="1"/>
</dbReference>
<dbReference type="GO" id="GO:0016579">
    <property type="term" value="P:protein deubiquitination"/>
    <property type="evidence" value="ECO:0007669"/>
    <property type="project" value="InterPro"/>
</dbReference>
<evidence type="ECO:0000256" key="2">
    <source>
        <dbReference type="ARBA" id="ARBA00012759"/>
    </source>
</evidence>
<dbReference type="Gene3D" id="3.90.70.10">
    <property type="entry name" value="Cysteine proteinases"/>
    <property type="match status" value="1"/>
</dbReference>
<comment type="caution">
    <text evidence="9">The sequence shown here is derived from an EMBL/GenBank/DDBJ whole genome shotgun (WGS) entry which is preliminary data.</text>
</comment>
<dbReference type="Pfam" id="PF00443">
    <property type="entry name" value="UCH"/>
    <property type="match status" value="1"/>
</dbReference>
<dbReference type="AlphaFoldDB" id="A0A317UV83"/>
<dbReference type="VEuPathDB" id="FungiDB:BO70DRAFT_187846"/>
<dbReference type="EC" id="3.4.19.12" evidence="2"/>
<gene>
    <name evidence="9" type="ORF">BO70DRAFT_187846</name>
</gene>